<keyword evidence="7" id="KW-1185">Reference proteome</keyword>
<dbReference type="AlphaFoldDB" id="A0AAP2DWF2"/>
<evidence type="ECO:0000256" key="1">
    <source>
        <dbReference type="ARBA" id="ARBA00010641"/>
    </source>
</evidence>
<comment type="similarity">
    <text evidence="1">Belongs to the sigma-70 factor family. ECF subfamily.</text>
</comment>
<comment type="caution">
    <text evidence="6">The sequence shown here is derived from an EMBL/GenBank/DDBJ whole genome shotgun (WGS) entry which is preliminary data.</text>
</comment>
<dbReference type="GO" id="GO:0003677">
    <property type="term" value="F:DNA binding"/>
    <property type="evidence" value="ECO:0007669"/>
    <property type="project" value="InterPro"/>
</dbReference>
<dbReference type="InterPro" id="IPR013324">
    <property type="entry name" value="RNA_pol_sigma_r3/r4-like"/>
</dbReference>
<dbReference type="SUPFAM" id="SSF88946">
    <property type="entry name" value="Sigma2 domain of RNA polymerase sigma factors"/>
    <property type="match status" value="1"/>
</dbReference>
<proteinExistence type="inferred from homology"/>
<feature type="domain" description="RNA polymerase sigma factor 70 region 4 type 2" evidence="5">
    <location>
        <begin position="126"/>
        <end position="169"/>
    </location>
</feature>
<evidence type="ECO:0000313" key="7">
    <source>
        <dbReference type="Proteomes" id="UP001319080"/>
    </source>
</evidence>
<dbReference type="Proteomes" id="UP001319080">
    <property type="component" value="Unassembled WGS sequence"/>
</dbReference>
<evidence type="ECO:0000256" key="3">
    <source>
        <dbReference type="ARBA" id="ARBA00023082"/>
    </source>
</evidence>
<dbReference type="InterPro" id="IPR014284">
    <property type="entry name" value="RNA_pol_sigma-70_dom"/>
</dbReference>
<sequence>MSNYSAYSDHELSTLLKADDHGAFNEIYGRYWKKMLLIAWNHSEDRSSSKDIVHEVFISLWERRHQVVIDNLPAFLATAVKFSIYKYYQRESRRSELLRLNYEFTDLSQDEEKLDALFLEEYINGIVEEMPAKCRLVFRCREKGMKNSEIAEQAQITQKAVERNLTRALNIIRGELKNYGWLFALAAPVLYAILKEVEKTGF</sequence>
<dbReference type="InterPro" id="IPR039425">
    <property type="entry name" value="RNA_pol_sigma-70-like"/>
</dbReference>
<dbReference type="InterPro" id="IPR036388">
    <property type="entry name" value="WH-like_DNA-bd_sf"/>
</dbReference>
<dbReference type="Pfam" id="PF08281">
    <property type="entry name" value="Sigma70_r4_2"/>
    <property type="match status" value="1"/>
</dbReference>
<keyword evidence="4" id="KW-0804">Transcription</keyword>
<dbReference type="EMBL" id="JAHESE010000003">
    <property type="protein sequence ID" value="MBT1707619.1"/>
    <property type="molecule type" value="Genomic_DNA"/>
</dbReference>
<dbReference type="SUPFAM" id="SSF88659">
    <property type="entry name" value="Sigma3 and sigma4 domains of RNA polymerase sigma factors"/>
    <property type="match status" value="1"/>
</dbReference>
<evidence type="ECO:0000256" key="2">
    <source>
        <dbReference type="ARBA" id="ARBA00023015"/>
    </source>
</evidence>
<dbReference type="PANTHER" id="PTHR43133:SF46">
    <property type="entry name" value="RNA POLYMERASE SIGMA-70 FACTOR ECF SUBFAMILY"/>
    <property type="match status" value="1"/>
</dbReference>
<accession>A0AAP2DWF2</accession>
<dbReference type="GO" id="GO:0016987">
    <property type="term" value="F:sigma factor activity"/>
    <property type="evidence" value="ECO:0007669"/>
    <property type="project" value="UniProtKB-KW"/>
</dbReference>
<dbReference type="RefSeq" id="WP_254083210.1">
    <property type="nucleotide sequence ID" value="NZ_JAHESE010000003.1"/>
</dbReference>
<evidence type="ECO:0000259" key="5">
    <source>
        <dbReference type="Pfam" id="PF08281"/>
    </source>
</evidence>
<dbReference type="Gene3D" id="1.10.10.10">
    <property type="entry name" value="Winged helix-like DNA-binding domain superfamily/Winged helix DNA-binding domain"/>
    <property type="match status" value="1"/>
</dbReference>
<protein>
    <submittedName>
        <fullName evidence="6">Sigma-70 family RNA polymerase sigma factor</fullName>
    </submittedName>
</protein>
<name>A0AAP2DWF2_9BACT</name>
<reference evidence="6 7" key="1">
    <citation type="submission" date="2021-05" db="EMBL/GenBank/DDBJ databases">
        <title>A Polyphasic approach of four new species of the genus Ohtaekwangia: Ohtaekwangia histidinii sp. nov., Ohtaekwangia cretensis sp. nov., Ohtaekwangia indiensis sp. nov., Ohtaekwangia reichenbachii sp. nov. from diverse environment.</title>
        <authorList>
            <person name="Octaviana S."/>
        </authorList>
    </citation>
    <scope>NUCLEOTIDE SEQUENCE [LARGE SCALE GENOMIC DNA]</scope>
    <source>
        <strain evidence="6 7">PWU5</strain>
    </source>
</reference>
<dbReference type="Gene3D" id="1.10.1740.10">
    <property type="match status" value="1"/>
</dbReference>
<dbReference type="NCBIfam" id="TIGR02937">
    <property type="entry name" value="sigma70-ECF"/>
    <property type="match status" value="1"/>
</dbReference>
<dbReference type="InterPro" id="IPR013249">
    <property type="entry name" value="RNA_pol_sigma70_r4_t2"/>
</dbReference>
<evidence type="ECO:0000313" key="6">
    <source>
        <dbReference type="EMBL" id="MBT1707619.1"/>
    </source>
</evidence>
<dbReference type="GO" id="GO:0006352">
    <property type="term" value="P:DNA-templated transcription initiation"/>
    <property type="evidence" value="ECO:0007669"/>
    <property type="project" value="InterPro"/>
</dbReference>
<keyword evidence="3" id="KW-0731">Sigma factor</keyword>
<dbReference type="InterPro" id="IPR013325">
    <property type="entry name" value="RNA_pol_sigma_r2"/>
</dbReference>
<keyword evidence="2" id="KW-0805">Transcription regulation</keyword>
<dbReference type="PANTHER" id="PTHR43133">
    <property type="entry name" value="RNA POLYMERASE ECF-TYPE SIGMA FACTO"/>
    <property type="match status" value="1"/>
</dbReference>
<organism evidence="6 7">
    <name type="scientific">Dawidia cretensis</name>
    <dbReference type="NCBI Taxonomy" id="2782350"/>
    <lineage>
        <taxon>Bacteria</taxon>
        <taxon>Pseudomonadati</taxon>
        <taxon>Bacteroidota</taxon>
        <taxon>Cytophagia</taxon>
        <taxon>Cytophagales</taxon>
        <taxon>Chryseotaleaceae</taxon>
        <taxon>Dawidia</taxon>
    </lineage>
</organism>
<gene>
    <name evidence="6" type="ORF">KK062_05265</name>
</gene>
<evidence type="ECO:0000256" key="4">
    <source>
        <dbReference type="ARBA" id="ARBA00023163"/>
    </source>
</evidence>